<dbReference type="PROSITE" id="PS51473">
    <property type="entry name" value="GNK2"/>
    <property type="match status" value="1"/>
</dbReference>
<dbReference type="PANTHER" id="PTHR32411:SF43">
    <property type="entry name" value="CYSTEINE-RICH REPEAT SECRETORY PROTEIN 38"/>
    <property type="match status" value="1"/>
</dbReference>
<name>V4M4H3_EUTSA</name>
<evidence type="ECO:0000256" key="3">
    <source>
        <dbReference type="ARBA" id="ARBA00022729"/>
    </source>
</evidence>
<feature type="domain" description="Gnk2-homologous" evidence="6">
    <location>
        <begin position="12"/>
        <end position="121"/>
    </location>
</feature>
<gene>
    <name evidence="7" type="ORF">EUTSA_v10022997mg</name>
</gene>
<evidence type="ECO:0000256" key="1">
    <source>
        <dbReference type="ARBA" id="ARBA00004613"/>
    </source>
</evidence>
<keyword evidence="8" id="KW-1185">Reference proteome</keyword>
<dbReference type="Gramene" id="ESQ51119">
    <property type="protein sequence ID" value="ESQ51119"/>
    <property type="gene ID" value="EUTSA_v10022997mg"/>
</dbReference>
<feature type="non-terminal residue" evidence="7">
    <location>
        <position position="1"/>
    </location>
</feature>
<comment type="similarity">
    <text evidence="5">Belongs to the cysteine-rich repeat secretory protein family.</text>
</comment>
<protein>
    <recommendedName>
        <fullName evidence="6">Gnk2-homologous domain-containing protein</fullName>
    </recommendedName>
</protein>
<dbReference type="KEGG" id="eus:EUTSA_v10022997mg"/>
<evidence type="ECO:0000256" key="2">
    <source>
        <dbReference type="ARBA" id="ARBA00022525"/>
    </source>
</evidence>
<sequence length="124" mass="14160">MINDPTPRKLSYENTFSMYNPNNVRGDTKLFNKKMSAFLYNLTLKADKPDVDGLNLLYYAAGEENLGTNKLYRMVQCAKDIADCTGCLERSIRELPKCCDGKQGARVIGTNCNLRYELYPFLRI</sequence>
<dbReference type="InterPro" id="IPR050581">
    <property type="entry name" value="CRR_secretory_protein"/>
</dbReference>
<proteinExistence type="inferred from homology"/>
<evidence type="ECO:0000256" key="4">
    <source>
        <dbReference type="ARBA" id="ARBA00022737"/>
    </source>
</evidence>
<dbReference type="Pfam" id="PF01657">
    <property type="entry name" value="Stress-antifung"/>
    <property type="match status" value="1"/>
</dbReference>
<dbReference type="InterPro" id="IPR002902">
    <property type="entry name" value="GNK2"/>
</dbReference>
<dbReference type="PANTHER" id="PTHR32411">
    <property type="entry name" value="CYSTEINE-RICH REPEAT SECRETORY PROTEIN 38-RELATED"/>
    <property type="match status" value="1"/>
</dbReference>
<dbReference type="CDD" id="cd23509">
    <property type="entry name" value="Gnk2-like"/>
    <property type="match status" value="1"/>
</dbReference>
<reference evidence="7 8" key="1">
    <citation type="journal article" date="2013" name="Front. Plant Sci.">
        <title>The Reference Genome of the Halophytic Plant Eutrema salsugineum.</title>
        <authorList>
            <person name="Yang R."/>
            <person name="Jarvis D.E."/>
            <person name="Chen H."/>
            <person name="Beilstein M.A."/>
            <person name="Grimwood J."/>
            <person name="Jenkins J."/>
            <person name="Shu S."/>
            <person name="Prochnik S."/>
            <person name="Xin M."/>
            <person name="Ma C."/>
            <person name="Schmutz J."/>
            <person name="Wing R.A."/>
            <person name="Mitchell-Olds T."/>
            <person name="Schumaker K.S."/>
            <person name="Wang X."/>
        </authorList>
    </citation>
    <scope>NUCLEOTIDE SEQUENCE [LARGE SCALE GENOMIC DNA]</scope>
</reference>
<keyword evidence="4" id="KW-0677">Repeat</keyword>
<accession>V4M4H3</accession>
<dbReference type="AlphaFoldDB" id="V4M4H3"/>
<keyword evidence="2" id="KW-0964">Secreted</keyword>
<organism evidence="7 8">
    <name type="scientific">Eutrema salsugineum</name>
    <name type="common">Saltwater cress</name>
    <name type="synonym">Sisymbrium salsugineum</name>
    <dbReference type="NCBI Taxonomy" id="72664"/>
    <lineage>
        <taxon>Eukaryota</taxon>
        <taxon>Viridiplantae</taxon>
        <taxon>Streptophyta</taxon>
        <taxon>Embryophyta</taxon>
        <taxon>Tracheophyta</taxon>
        <taxon>Spermatophyta</taxon>
        <taxon>Magnoliopsida</taxon>
        <taxon>eudicotyledons</taxon>
        <taxon>Gunneridae</taxon>
        <taxon>Pentapetalae</taxon>
        <taxon>rosids</taxon>
        <taxon>malvids</taxon>
        <taxon>Brassicales</taxon>
        <taxon>Brassicaceae</taxon>
        <taxon>Eutremeae</taxon>
        <taxon>Eutrema</taxon>
    </lineage>
</organism>
<dbReference type="Proteomes" id="UP000030689">
    <property type="component" value="Unassembled WGS sequence"/>
</dbReference>
<keyword evidence="3" id="KW-0732">Signal</keyword>
<dbReference type="Gene3D" id="3.30.430.20">
    <property type="entry name" value="Gnk2 domain, C-X8-C-X2-C motif"/>
    <property type="match status" value="1"/>
</dbReference>
<dbReference type="OMA" id="MINDPTP"/>
<dbReference type="InterPro" id="IPR038408">
    <property type="entry name" value="GNK2_sf"/>
</dbReference>
<evidence type="ECO:0000259" key="6">
    <source>
        <dbReference type="PROSITE" id="PS51473"/>
    </source>
</evidence>
<evidence type="ECO:0000256" key="5">
    <source>
        <dbReference type="ARBA" id="ARBA00038515"/>
    </source>
</evidence>
<evidence type="ECO:0000313" key="7">
    <source>
        <dbReference type="EMBL" id="ESQ51119.1"/>
    </source>
</evidence>
<comment type="subcellular location">
    <subcellularLocation>
        <location evidence="1">Secreted</location>
    </subcellularLocation>
</comment>
<dbReference type="EMBL" id="KI517392">
    <property type="protein sequence ID" value="ESQ51119.1"/>
    <property type="molecule type" value="Genomic_DNA"/>
</dbReference>
<dbReference type="GO" id="GO:0005576">
    <property type="term" value="C:extracellular region"/>
    <property type="evidence" value="ECO:0007669"/>
    <property type="project" value="UniProtKB-SubCell"/>
</dbReference>
<dbReference type="STRING" id="72664.V4M4H3"/>
<evidence type="ECO:0000313" key="8">
    <source>
        <dbReference type="Proteomes" id="UP000030689"/>
    </source>
</evidence>